<feature type="region of interest" description="Disordered" evidence="1">
    <location>
        <begin position="118"/>
        <end position="156"/>
    </location>
</feature>
<dbReference type="AlphaFoldDB" id="A0A8H6HEV2"/>
<dbReference type="OrthoDB" id="2881727at2759"/>
<dbReference type="Proteomes" id="UP000521943">
    <property type="component" value="Unassembled WGS sequence"/>
</dbReference>
<evidence type="ECO:0000313" key="2">
    <source>
        <dbReference type="EMBL" id="KAF6745135.1"/>
    </source>
</evidence>
<accession>A0A8H6HEV2</accession>
<feature type="compositionally biased region" description="Basic residues" evidence="1">
    <location>
        <begin position="1"/>
        <end position="11"/>
    </location>
</feature>
<dbReference type="EMBL" id="JACGCI010000110">
    <property type="protein sequence ID" value="KAF6745135.1"/>
    <property type="molecule type" value="Genomic_DNA"/>
</dbReference>
<proteinExistence type="predicted"/>
<organism evidence="2 3">
    <name type="scientific">Ephemerocybe angulata</name>
    <dbReference type="NCBI Taxonomy" id="980116"/>
    <lineage>
        <taxon>Eukaryota</taxon>
        <taxon>Fungi</taxon>
        <taxon>Dikarya</taxon>
        <taxon>Basidiomycota</taxon>
        <taxon>Agaricomycotina</taxon>
        <taxon>Agaricomycetes</taxon>
        <taxon>Agaricomycetidae</taxon>
        <taxon>Agaricales</taxon>
        <taxon>Agaricineae</taxon>
        <taxon>Psathyrellaceae</taxon>
        <taxon>Ephemerocybe</taxon>
    </lineage>
</organism>
<feature type="region of interest" description="Disordered" evidence="1">
    <location>
        <begin position="1"/>
        <end position="48"/>
    </location>
</feature>
<protein>
    <submittedName>
        <fullName evidence="2">Uncharacterized protein</fullName>
    </submittedName>
</protein>
<evidence type="ECO:0000313" key="3">
    <source>
        <dbReference type="Proteomes" id="UP000521943"/>
    </source>
</evidence>
<evidence type="ECO:0000256" key="1">
    <source>
        <dbReference type="SAM" id="MobiDB-lite"/>
    </source>
</evidence>
<name>A0A8H6HEV2_9AGAR</name>
<gene>
    <name evidence="2" type="ORF">DFP72DRAFT_1077878</name>
</gene>
<sequence>MKHQGALKRQSHSSNAARLADRVSFTSREDARDFMPLQGQAEASTDSTIRQDALRHLLASMDSENELAPYPRDQYDFGPLEDPPRSPVTGIQWNLDPSTPVSFQDPVLTSLKPWQKRLSTSQWRHTESGEPETGGDAGPAAPKRARMAGQDAESARRWNPWPDQITCTLDILMHLPRSVFSHKTLDLFLWLLKVNGVEQVPSVKQLKTVDLALQKMCGIRTIHTRAPLAIHITLTALPTFYRRYAAM</sequence>
<keyword evidence="3" id="KW-1185">Reference proteome</keyword>
<reference evidence="2 3" key="1">
    <citation type="submission" date="2020-07" db="EMBL/GenBank/DDBJ databases">
        <title>Comparative genomics of pyrophilous fungi reveals a link between fire events and developmental genes.</title>
        <authorList>
            <consortium name="DOE Joint Genome Institute"/>
            <person name="Steindorff A.S."/>
            <person name="Carver A."/>
            <person name="Calhoun S."/>
            <person name="Stillman K."/>
            <person name="Liu H."/>
            <person name="Lipzen A."/>
            <person name="Pangilinan J."/>
            <person name="Labutti K."/>
            <person name="Bruns T.D."/>
            <person name="Grigoriev I.V."/>
        </authorList>
    </citation>
    <scope>NUCLEOTIDE SEQUENCE [LARGE SCALE GENOMIC DNA]</scope>
    <source>
        <strain evidence="2 3">CBS 144469</strain>
    </source>
</reference>
<comment type="caution">
    <text evidence="2">The sequence shown here is derived from an EMBL/GenBank/DDBJ whole genome shotgun (WGS) entry which is preliminary data.</text>
</comment>